<gene>
    <name evidence="2" type="ORF">MtrunA17_Chr7g0227731</name>
</gene>
<protein>
    <submittedName>
        <fullName evidence="2">Putative Late nodulin</fullName>
    </submittedName>
</protein>
<dbReference type="GO" id="GO:0046872">
    <property type="term" value="F:metal ion binding"/>
    <property type="evidence" value="ECO:0007669"/>
    <property type="project" value="InterPro"/>
</dbReference>
<name>A0A396H0H6_MEDTR</name>
<dbReference type="Pfam" id="PF07127">
    <property type="entry name" value="Nodulin_late"/>
    <property type="match status" value="1"/>
</dbReference>
<reference evidence="2" key="1">
    <citation type="journal article" date="2018" name="Nat. Plants">
        <title>Whole-genome landscape of Medicago truncatula symbiotic genes.</title>
        <authorList>
            <person name="Pecrix Y."/>
            <person name="Gamas P."/>
            <person name="Carrere S."/>
        </authorList>
    </citation>
    <scope>NUCLEOTIDE SEQUENCE</scope>
    <source>
        <tissue evidence="2">Leaves</tissue>
    </source>
</reference>
<evidence type="ECO:0000259" key="1">
    <source>
        <dbReference type="Pfam" id="PF07127"/>
    </source>
</evidence>
<evidence type="ECO:0000313" key="2">
    <source>
        <dbReference type="EMBL" id="RHN45194.1"/>
    </source>
</evidence>
<comment type="caution">
    <text evidence="2">The sequence shown here is derived from an EMBL/GenBank/DDBJ whole genome shotgun (WGS) entry which is preliminary data.</text>
</comment>
<feature type="domain" description="Late nodulin" evidence="1">
    <location>
        <begin position="4"/>
        <end position="59"/>
    </location>
</feature>
<sequence length="73" mass="8556">MVNMVEIVKFVCIINIFIFLFLVATNVEASFTRCFRDSNCPKSLCHPPTKPKCMYKSICKCIREFSKRDYVHT</sequence>
<dbReference type="InterPro" id="IPR009810">
    <property type="entry name" value="Nodulin_late_dom"/>
</dbReference>
<dbReference type="AlphaFoldDB" id="A0A396H0H6"/>
<dbReference type="Gramene" id="rna39422">
    <property type="protein sequence ID" value="RHN45194.1"/>
    <property type="gene ID" value="gene39422"/>
</dbReference>
<dbReference type="EMBL" id="PSQE01000007">
    <property type="protein sequence ID" value="RHN45194.1"/>
    <property type="molecule type" value="Genomic_DNA"/>
</dbReference>
<accession>A0A396H0H6</accession>
<dbReference type="Proteomes" id="UP000265566">
    <property type="component" value="Chromosome 7"/>
</dbReference>
<organism evidence="2">
    <name type="scientific">Medicago truncatula</name>
    <name type="common">Barrel medic</name>
    <name type="synonym">Medicago tribuloides</name>
    <dbReference type="NCBI Taxonomy" id="3880"/>
    <lineage>
        <taxon>Eukaryota</taxon>
        <taxon>Viridiplantae</taxon>
        <taxon>Streptophyta</taxon>
        <taxon>Embryophyta</taxon>
        <taxon>Tracheophyta</taxon>
        <taxon>Spermatophyta</taxon>
        <taxon>Magnoliopsida</taxon>
        <taxon>eudicotyledons</taxon>
        <taxon>Gunneridae</taxon>
        <taxon>Pentapetalae</taxon>
        <taxon>rosids</taxon>
        <taxon>fabids</taxon>
        <taxon>Fabales</taxon>
        <taxon>Fabaceae</taxon>
        <taxon>Papilionoideae</taxon>
        <taxon>50 kb inversion clade</taxon>
        <taxon>NPAAA clade</taxon>
        <taxon>Hologalegina</taxon>
        <taxon>IRL clade</taxon>
        <taxon>Trifolieae</taxon>
        <taxon>Medicago</taxon>
    </lineage>
</organism>
<proteinExistence type="predicted"/>